<dbReference type="InterPro" id="IPR001375">
    <property type="entry name" value="Peptidase_S9_cat"/>
</dbReference>
<gene>
    <name evidence="6" type="ORF">G8770_12875</name>
</gene>
<accession>A0A9E5JTU2</accession>
<feature type="chain" id="PRO_5038550335" evidence="4">
    <location>
        <begin position="26"/>
        <end position="497"/>
    </location>
</feature>
<sequence>MRWTQTALGLLSVLAMMSLLGCQKAAVEQESAGLKATDSLYSVGNTTVFIHDKSRAYDSVAGVNTGVRTLITEIWYPADSVEGVRRATYGDYVFGSREAHKRMMTETTFFHLTPETVREGVTAQQMNAAMDELFERERASYVDATPASAGEPFPVVVMTHGDAGSRYNMQGVCELLAAHGYIVIAPEHTGNTPYSMTGEDPALWEEGGDPEFKAEMATVLPLLDEMGMYNHNAQWGQTYAPGKDLMTPAGLQAFDAELLERVNDLRAVIQQLDVMNQGGRFEGKIDLDKLGLMGRSFGGATTLAGLALVDQFKAGMAVVPPVLPDFRGMFPSDMLKPQGVESTILASRGETIFDRLHKPTLLLSGAEDKTIIGIEVMLASALEAPKPTPKQPLPMLYQLFKNSEQPAYWGLLANTNHGSFAESSPYWWPDIKPDTFPRVLTEGEDYTLLDASKAHQIQQQKALQFFDVYVKRDVAETPKLIANPFAADGLEWEVKTR</sequence>
<name>A0A9E5JTU2_9GAMM</name>
<evidence type="ECO:0000259" key="5">
    <source>
        <dbReference type="Pfam" id="PF00326"/>
    </source>
</evidence>
<dbReference type="PANTHER" id="PTHR10272">
    <property type="entry name" value="PLATELET-ACTIVATING FACTOR ACETYLHYDROLASE"/>
    <property type="match status" value="1"/>
</dbReference>
<dbReference type="Pfam" id="PF00326">
    <property type="entry name" value="Peptidase_S9"/>
    <property type="match status" value="1"/>
</dbReference>
<dbReference type="RefSeq" id="WP_167187222.1">
    <property type="nucleotide sequence ID" value="NZ_JAAONZ010000009.1"/>
</dbReference>
<keyword evidence="1" id="KW-0378">Hydrolase</keyword>
<dbReference type="PANTHER" id="PTHR10272:SF0">
    <property type="entry name" value="PLATELET-ACTIVATING FACTOR ACETYLHYDROLASE"/>
    <property type="match status" value="1"/>
</dbReference>
<evidence type="ECO:0000256" key="3">
    <source>
        <dbReference type="ARBA" id="ARBA00023098"/>
    </source>
</evidence>
<evidence type="ECO:0000256" key="1">
    <source>
        <dbReference type="ARBA" id="ARBA00022801"/>
    </source>
</evidence>
<dbReference type="SUPFAM" id="SSF53474">
    <property type="entry name" value="alpha/beta-Hydrolases"/>
    <property type="match status" value="1"/>
</dbReference>
<keyword evidence="2" id="KW-0442">Lipid degradation</keyword>
<evidence type="ECO:0000256" key="4">
    <source>
        <dbReference type="SAM" id="SignalP"/>
    </source>
</evidence>
<dbReference type="Pfam" id="PF03403">
    <property type="entry name" value="PAF-AH_p_II"/>
    <property type="match status" value="1"/>
</dbReference>
<dbReference type="Proteomes" id="UP000787472">
    <property type="component" value="Unassembled WGS sequence"/>
</dbReference>
<dbReference type="Gene3D" id="3.40.50.1820">
    <property type="entry name" value="alpha/beta hydrolase"/>
    <property type="match status" value="1"/>
</dbReference>
<dbReference type="GO" id="GO:0016042">
    <property type="term" value="P:lipid catabolic process"/>
    <property type="evidence" value="ECO:0007669"/>
    <property type="project" value="UniProtKB-KW"/>
</dbReference>
<protein>
    <submittedName>
        <fullName evidence="6">Acetylhydrolase</fullName>
    </submittedName>
</protein>
<feature type="domain" description="Peptidase S9 prolyl oligopeptidase catalytic" evidence="5">
    <location>
        <begin position="283"/>
        <end position="337"/>
    </location>
</feature>
<dbReference type="EMBL" id="JAAONZ010000009">
    <property type="protein sequence ID" value="NHO66434.1"/>
    <property type="molecule type" value="Genomic_DNA"/>
</dbReference>
<keyword evidence="3" id="KW-0443">Lipid metabolism</keyword>
<dbReference type="PROSITE" id="PS51257">
    <property type="entry name" value="PROKAR_LIPOPROTEIN"/>
    <property type="match status" value="1"/>
</dbReference>
<dbReference type="GO" id="GO:0003847">
    <property type="term" value="F:1-alkyl-2-acetylglycerophosphocholine esterase activity"/>
    <property type="evidence" value="ECO:0007669"/>
    <property type="project" value="TreeGrafter"/>
</dbReference>
<feature type="signal peptide" evidence="4">
    <location>
        <begin position="1"/>
        <end position="25"/>
    </location>
</feature>
<keyword evidence="7" id="KW-1185">Reference proteome</keyword>
<evidence type="ECO:0000313" key="6">
    <source>
        <dbReference type="EMBL" id="NHO66434.1"/>
    </source>
</evidence>
<proteinExistence type="predicted"/>
<comment type="caution">
    <text evidence="6">The sequence shown here is derived from an EMBL/GenBank/DDBJ whole genome shotgun (WGS) entry which is preliminary data.</text>
</comment>
<dbReference type="AlphaFoldDB" id="A0A9E5JTU2"/>
<dbReference type="InterPro" id="IPR029058">
    <property type="entry name" value="AB_hydrolase_fold"/>
</dbReference>
<reference evidence="6" key="1">
    <citation type="submission" date="2020-03" db="EMBL/GenBank/DDBJ databases">
        <authorList>
            <person name="Guo F."/>
        </authorList>
    </citation>
    <scope>NUCLEOTIDE SEQUENCE</scope>
    <source>
        <strain evidence="6">JCM 30134</strain>
    </source>
</reference>
<keyword evidence="4" id="KW-0732">Signal</keyword>
<evidence type="ECO:0000313" key="7">
    <source>
        <dbReference type="Proteomes" id="UP000787472"/>
    </source>
</evidence>
<organism evidence="6 7">
    <name type="scientific">Pseudomaricurvus hydrocarbonicus</name>
    <dbReference type="NCBI Taxonomy" id="1470433"/>
    <lineage>
        <taxon>Bacteria</taxon>
        <taxon>Pseudomonadati</taxon>
        <taxon>Pseudomonadota</taxon>
        <taxon>Gammaproteobacteria</taxon>
        <taxon>Cellvibrionales</taxon>
        <taxon>Cellvibrionaceae</taxon>
        <taxon>Pseudomaricurvus</taxon>
    </lineage>
</organism>
<evidence type="ECO:0000256" key="2">
    <source>
        <dbReference type="ARBA" id="ARBA00022963"/>
    </source>
</evidence>